<dbReference type="AlphaFoldDB" id="A0A1Y6LFJ5"/>
<dbReference type="EMBL" id="LT882679">
    <property type="protein sequence ID" value="SMY23184.1"/>
    <property type="molecule type" value="Genomic_DNA"/>
</dbReference>
<organism evidence="2 3">
    <name type="scientific">Zymoseptoria tritici ST99CH_1A5</name>
    <dbReference type="NCBI Taxonomy" id="1276529"/>
    <lineage>
        <taxon>Eukaryota</taxon>
        <taxon>Fungi</taxon>
        <taxon>Dikarya</taxon>
        <taxon>Ascomycota</taxon>
        <taxon>Pezizomycotina</taxon>
        <taxon>Dothideomycetes</taxon>
        <taxon>Dothideomycetidae</taxon>
        <taxon>Mycosphaerellales</taxon>
        <taxon>Mycosphaerellaceae</taxon>
        <taxon>Zymoseptoria</taxon>
    </lineage>
</organism>
<protein>
    <recommendedName>
        <fullName evidence="4">F-box domain-containing protein</fullName>
    </recommendedName>
</protein>
<feature type="compositionally biased region" description="Basic and acidic residues" evidence="1">
    <location>
        <begin position="1"/>
        <end position="13"/>
    </location>
</feature>
<proteinExistence type="predicted"/>
<evidence type="ECO:0000256" key="1">
    <source>
        <dbReference type="SAM" id="MobiDB-lite"/>
    </source>
</evidence>
<reference evidence="2 3" key="1">
    <citation type="submission" date="2016-10" db="EMBL/GenBank/DDBJ databases">
        <authorList>
            <person name="Varghese N."/>
        </authorList>
    </citation>
    <scope>NUCLEOTIDE SEQUENCE [LARGE SCALE GENOMIC DNA]</scope>
</reference>
<accession>A0A1Y6LFJ5</accession>
<gene>
    <name evidence="2" type="ORF">ZT1A5_G4624</name>
</gene>
<evidence type="ECO:0000313" key="3">
    <source>
        <dbReference type="Proteomes" id="UP000215453"/>
    </source>
</evidence>
<sequence length="303" mass="34936">MKEMPKAKREETRRRARKQTKSGISSLSHRLGSILHRKAFKSSSQRFKLRPSLRGNLANKWAYAFKQEEIRTRPPAIDRASGNQVQQPASCHLLALPRELRECIYDFVFSTGIDIGAEVALVGAEKPLRMAGRTLLQTCRQIHNEGRLTFWLECRRFWQHTHFTASLDRFKSGSSVKAALRRIGGEDLGRIERVTIDLHFDFSSGLCRLALVGGIWWQIWLHSGVPEDDNDTLQVQFIRQQPLRSQGIRKISHRYQERDLAHRYTLHKTSVPVIAESAESVDRAGQVILAVFVQSRRWQELFQ</sequence>
<name>A0A1Y6LFJ5_ZYMTR</name>
<evidence type="ECO:0000313" key="2">
    <source>
        <dbReference type="EMBL" id="SMY23184.1"/>
    </source>
</evidence>
<evidence type="ECO:0008006" key="4">
    <source>
        <dbReference type="Google" id="ProtNLM"/>
    </source>
</evidence>
<dbReference type="Proteomes" id="UP000215453">
    <property type="component" value="Chromosome 4"/>
</dbReference>
<feature type="region of interest" description="Disordered" evidence="1">
    <location>
        <begin position="1"/>
        <end position="26"/>
    </location>
</feature>